<dbReference type="SUPFAM" id="SSF52172">
    <property type="entry name" value="CheY-like"/>
    <property type="match status" value="2"/>
</dbReference>
<evidence type="ECO:0000256" key="5">
    <source>
        <dbReference type="PROSITE-ProRule" id="PRU00169"/>
    </source>
</evidence>
<evidence type="ECO:0000256" key="2">
    <source>
        <dbReference type="ARBA" id="ARBA00012438"/>
    </source>
</evidence>
<sequence>MRRPPRPLSERRPRRDTISAEQLASLSHEFRTPLNGVIGMARLLEGTRLTAEQRAYAAALRESGEHLLTLVNDVLDFAKLGAGRVELHTESTDVETLLRGVAELLSPRAREKGLEVAWTAPAALTEIWADEARLRQILLNFAGNAIKFTPAGGVLIAADFAAPGRVRFTVEDTGPGVTAAERERIFEAFAQADVGRADPGGAGLGLAIARRLAQAMDGEVGVEDRRGGGASFWFEASLRAQPEANLARTLAGRRVAVASPNPILREAARRQVTGCHGKALVTADLDDLMDRARAGDVLLIDHALEPLKRRLRPGADRPAIVLLAPEERDRMSAYRRAGFAGYLIKPLRRASLVERVRIAAGEGHETTAGPEDDRIAAAAAPGARVLLVEDNPINALLAKALLAREGCSVDHAASGEDAVAAAKVGAYDLILMDMRMPGMSGEEAARALRAMSVTAPIVALTANAFEDDRRRCLAAGMNDFLVKPLSPDALRAMLTRWVGRGWTQPAAHAKLA</sequence>
<dbReference type="CDD" id="cd00082">
    <property type="entry name" value="HisKA"/>
    <property type="match status" value="1"/>
</dbReference>
<dbReference type="PANTHER" id="PTHR45339">
    <property type="entry name" value="HYBRID SIGNAL TRANSDUCTION HISTIDINE KINASE J"/>
    <property type="match status" value="1"/>
</dbReference>
<name>A0A328AG23_9CAUL</name>
<keyword evidence="4" id="KW-0902">Two-component regulatory system</keyword>
<evidence type="ECO:0000259" key="7">
    <source>
        <dbReference type="PROSITE" id="PS50110"/>
    </source>
</evidence>
<feature type="domain" description="Histidine kinase" evidence="6">
    <location>
        <begin position="25"/>
        <end position="240"/>
    </location>
</feature>
<keyword evidence="9" id="KW-1185">Reference proteome</keyword>
<dbReference type="PROSITE" id="PS50109">
    <property type="entry name" value="HIS_KIN"/>
    <property type="match status" value="1"/>
</dbReference>
<keyword evidence="8" id="KW-0418">Kinase</keyword>
<dbReference type="SUPFAM" id="SSF55874">
    <property type="entry name" value="ATPase domain of HSP90 chaperone/DNA topoisomerase II/histidine kinase"/>
    <property type="match status" value="1"/>
</dbReference>
<dbReference type="SMART" id="SM00387">
    <property type="entry name" value="HATPase_c"/>
    <property type="match status" value="1"/>
</dbReference>
<feature type="domain" description="Response regulatory" evidence="7">
    <location>
        <begin position="254"/>
        <end position="360"/>
    </location>
</feature>
<comment type="caution">
    <text evidence="8">The sequence shown here is derived from an EMBL/GenBank/DDBJ whole genome shotgun (WGS) entry which is preliminary data.</text>
</comment>
<dbReference type="PRINTS" id="PR00344">
    <property type="entry name" value="BCTRLSENSOR"/>
</dbReference>
<dbReference type="OrthoDB" id="9801651at2"/>
<feature type="domain" description="Response regulatory" evidence="7">
    <location>
        <begin position="384"/>
        <end position="498"/>
    </location>
</feature>
<dbReference type="Pfam" id="PF00072">
    <property type="entry name" value="Response_reg"/>
    <property type="match status" value="1"/>
</dbReference>
<dbReference type="Pfam" id="PF00512">
    <property type="entry name" value="HisKA"/>
    <property type="match status" value="1"/>
</dbReference>
<dbReference type="AlphaFoldDB" id="A0A328AG23"/>
<dbReference type="InterPro" id="IPR036890">
    <property type="entry name" value="HATPase_C_sf"/>
</dbReference>
<evidence type="ECO:0000256" key="1">
    <source>
        <dbReference type="ARBA" id="ARBA00000085"/>
    </source>
</evidence>
<dbReference type="Gene3D" id="1.10.287.130">
    <property type="match status" value="1"/>
</dbReference>
<dbReference type="Proteomes" id="UP000249254">
    <property type="component" value="Unassembled WGS sequence"/>
</dbReference>
<evidence type="ECO:0000256" key="3">
    <source>
        <dbReference type="ARBA" id="ARBA00022553"/>
    </source>
</evidence>
<dbReference type="EC" id="2.7.13.3" evidence="2"/>
<dbReference type="Gene3D" id="3.30.565.10">
    <property type="entry name" value="Histidine kinase-like ATPase, C-terminal domain"/>
    <property type="match status" value="1"/>
</dbReference>
<evidence type="ECO:0000256" key="4">
    <source>
        <dbReference type="ARBA" id="ARBA00023012"/>
    </source>
</evidence>
<dbReference type="RefSeq" id="WP_111527303.1">
    <property type="nucleotide sequence ID" value="NZ_JBHRSG010000005.1"/>
</dbReference>
<dbReference type="InterPro" id="IPR001789">
    <property type="entry name" value="Sig_transdc_resp-reg_receiver"/>
</dbReference>
<evidence type="ECO:0000313" key="9">
    <source>
        <dbReference type="Proteomes" id="UP000249254"/>
    </source>
</evidence>
<dbReference type="InterPro" id="IPR003661">
    <property type="entry name" value="HisK_dim/P_dom"/>
</dbReference>
<feature type="modified residue" description="4-aspartylphosphate" evidence="5">
    <location>
        <position position="301"/>
    </location>
</feature>
<dbReference type="CDD" id="cd16922">
    <property type="entry name" value="HATPase_EvgS-ArcB-TorS-like"/>
    <property type="match status" value="1"/>
</dbReference>
<dbReference type="InterPro" id="IPR011006">
    <property type="entry name" value="CheY-like_superfamily"/>
</dbReference>
<keyword evidence="3 5" id="KW-0597">Phosphoprotein</keyword>
<dbReference type="EMBL" id="QFYQ01000001">
    <property type="protein sequence ID" value="RAK53551.1"/>
    <property type="molecule type" value="Genomic_DNA"/>
</dbReference>
<organism evidence="8 9">
    <name type="scientific">Phenylobacterium soli</name>
    <dbReference type="NCBI Taxonomy" id="2170551"/>
    <lineage>
        <taxon>Bacteria</taxon>
        <taxon>Pseudomonadati</taxon>
        <taxon>Pseudomonadota</taxon>
        <taxon>Alphaproteobacteria</taxon>
        <taxon>Caulobacterales</taxon>
        <taxon>Caulobacteraceae</taxon>
        <taxon>Phenylobacterium</taxon>
    </lineage>
</organism>
<dbReference type="Gene3D" id="3.40.50.2300">
    <property type="match status" value="2"/>
</dbReference>
<proteinExistence type="predicted"/>
<dbReference type="SMART" id="SM00448">
    <property type="entry name" value="REC"/>
    <property type="match status" value="2"/>
</dbReference>
<dbReference type="CDD" id="cd17546">
    <property type="entry name" value="REC_hyHK_CKI1_RcsC-like"/>
    <property type="match status" value="1"/>
</dbReference>
<dbReference type="Pfam" id="PF02518">
    <property type="entry name" value="HATPase_c"/>
    <property type="match status" value="1"/>
</dbReference>
<dbReference type="PROSITE" id="PS50110">
    <property type="entry name" value="RESPONSE_REGULATORY"/>
    <property type="match status" value="2"/>
</dbReference>
<dbReference type="SMART" id="SM00388">
    <property type="entry name" value="HisKA"/>
    <property type="match status" value="1"/>
</dbReference>
<dbReference type="InterPro" id="IPR004358">
    <property type="entry name" value="Sig_transdc_His_kin-like_C"/>
</dbReference>
<reference evidence="9" key="1">
    <citation type="submission" date="2018-05" db="EMBL/GenBank/DDBJ databases">
        <authorList>
            <person name="Li X."/>
        </authorList>
    </citation>
    <scope>NUCLEOTIDE SEQUENCE [LARGE SCALE GENOMIC DNA]</scope>
    <source>
        <strain evidence="9">LX32</strain>
    </source>
</reference>
<comment type="catalytic activity">
    <reaction evidence="1">
        <text>ATP + protein L-histidine = ADP + protein N-phospho-L-histidine.</text>
        <dbReference type="EC" id="2.7.13.3"/>
    </reaction>
</comment>
<dbReference type="InterPro" id="IPR036097">
    <property type="entry name" value="HisK_dim/P_sf"/>
</dbReference>
<evidence type="ECO:0000313" key="8">
    <source>
        <dbReference type="EMBL" id="RAK53551.1"/>
    </source>
</evidence>
<dbReference type="PANTHER" id="PTHR45339:SF1">
    <property type="entry name" value="HYBRID SIGNAL TRANSDUCTION HISTIDINE KINASE J"/>
    <property type="match status" value="1"/>
</dbReference>
<dbReference type="InterPro" id="IPR005467">
    <property type="entry name" value="His_kinase_dom"/>
</dbReference>
<feature type="modified residue" description="4-aspartylphosphate" evidence="5">
    <location>
        <position position="433"/>
    </location>
</feature>
<dbReference type="GO" id="GO:0000155">
    <property type="term" value="F:phosphorelay sensor kinase activity"/>
    <property type="evidence" value="ECO:0007669"/>
    <property type="project" value="InterPro"/>
</dbReference>
<protein>
    <recommendedName>
        <fullName evidence="2">histidine kinase</fullName>
        <ecNumber evidence="2">2.7.13.3</ecNumber>
    </recommendedName>
</protein>
<dbReference type="InterPro" id="IPR003594">
    <property type="entry name" value="HATPase_dom"/>
</dbReference>
<dbReference type="SUPFAM" id="SSF47384">
    <property type="entry name" value="Homodimeric domain of signal transducing histidine kinase"/>
    <property type="match status" value="1"/>
</dbReference>
<keyword evidence="8" id="KW-0808">Transferase</keyword>
<evidence type="ECO:0000259" key="6">
    <source>
        <dbReference type="PROSITE" id="PS50109"/>
    </source>
</evidence>
<accession>A0A328AG23</accession>
<gene>
    <name evidence="8" type="ORF">DJ017_02920</name>
</gene>